<protein>
    <recommendedName>
        <fullName evidence="2">Protein kinase domain-containing protein</fullName>
    </recommendedName>
</protein>
<feature type="region of interest" description="Disordered" evidence="1">
    <location>
        <begin position="152"/>
        <end position="220"/>
    </location>
</feature>
<dbReference type="Proteomes" id="UP000077069">
    <property type="component" value="Unassembled WGS sequence"/>
</dbReference>
<organism evidence="3 4">
    <name type="scientific">Paraphaeosphaeria sporulosa</name>
    <dbReference type="NCBI Taxonomy" id="1460663"/>
    <lineage>
        <taxon>Eukaryota</taxon>
        <taxon>Fungi</taxon>
        <taxon>Dikarya</taxon>
        <taxon>Ascomycota</taxon>
        <taxon>Pezizomycotina</taxon>
        <taxon>Dothideomycetes</taxon>
        <taxon>Pleosporomycetidae</taxon>
        <taxon>Pleosporales</taxon>
        <taxon>Massarineae</taxon>
        <taxon>Didymosphaeriaceae</taxon>
        <taxon>Paraphaeosphaeria</taxon>
    </lineage>
</organism>
<feature type="compositionally biased region" description="Polar residues" evidence="1">
    <location>
        <begin position="194"/>
        <end position="220"/>
    </location>
</feature>
<dbReference type="AlphaFoldDB" id="A0A177CQT2"/>
<feature type="region of interest" description="Disordered" evidence="1">
    <location>
        <begin position="393"/>
        <end position="417"/>
    </location>
</feature>
<feature type="compositionally biased region" description="Polar residues" evidence="1">
    <location>
        <begin position="100"/>
        <end position="112"/>
    </location>
</feature>
<feature type="compositionally biased region" description="Low complexity" evidence="1">
    <location>
        <begin position="678"/>
        <end position="692"/>
    </location>
</feature>
<feature type="region of interest" description="Disordered" evidence="1">
    <location>
        <begin position="91"/>
        <end position="112"/>
    </location>
</feature>
<dbReference type="EMBL" id="KV441549">
    <property type="protein sequence ID" value="OAG09318.1"/>
    <property type="molecule type" value="Genomic_DNA"/>
</dbReference>
<sequence length="1079" mass="117849">MGGFGHQHTRWSGSQRAISVMPQSGGGLYESQLPPQTVDNSASYTQQCFPNEQTSNPYTSAPGGYGQQHSPDVQLNNPYFTIYGENGGIQTGGQDRFGFSSESSASTTQHQQHNFLEEHVVDLAQHARTSDAQRGQHMDSSFVTNPDANPFAGRAPHTSSYDTQGGGSHQYAINSGAGRGMQKGGSFAMRPGANQFTQFGSQTPDANMSGQYAGSSNEYENSHVAQQLTPYVQTNYRDAIDFGSNSLSSHNNITNSEAYTNDQSSAISEVPIKREHSDDEYVPGDVAIDDAVDEDTSQQPGKKRKINKNGRVRKVREPRGHLRRWDESDVSRALMGIVWACGENGVVIPFAQAAKIVDQDCTSGALQQAILKMHDKMNRDGAQLPRIKMNWPKKPSAAGKSIIRDNGKVPRKKPTLTQATQCTIVSLPAQPRDTISAAGEAPQQDLVLPMDVSYSGQSASADVRHERADEMPSSPRQLSDLPPSTPAQHHGSPICPPAPRHPTVPRRVVVDASTGGAAMPNRRFLLNDASSSSSNFAQQRATGLNLQQGLSSPEGLRDRHLQQGRVNTTQLGPLAAFNAEFEQHSTSASLAQLSASSNMGLDMATPRNATSSDDIKMLHSPMSGGSQADDNPQDVSKFHDMQSSFFMGELFPPSGSSSINDLSPGLRPPFTPGRRDSAFGSSAQSASSSQGSTGHMNRSTRDAQHAFQSRMEAAAAERPMTSMPSRTKRTYYSLQQPRQQLSLGLDTLSNPFGGTFGDASGGPFPPTHPSGGDIDDPFGLPSTTDEVTDFESISHCSFPVTWISFSLEDPGSIMRHRRVYVRTFSKSDMLTMSWTFRGRVFGSIARCYLPFHSAAKQLFELVPDHDFKASSLHQNLQNVDDQAENWAQNPYVWDRHSSPVSSSSWRVTQRFTRELATAKVCEGAHGIDDRDREMLMFSKANNHGSIVRYHMATELQGVPAAITNMHQGMISFAALEPNLSSMHRGVRLKLAADMFRPLFSALEWLHYNRIIHASVAPPSVLVQMTGEKLLKVVARGLFTHLHCRLWRRHATRDAPRGSPSDCDHRNLQQLLATSSEATA</sequence>
<dbReference type="STRING" id="1460663.A0A177CQT2"/>
<evidence type="ECO:0000256" key="1">
    <source>
        <dbReference type="SAM" id="MobiDB-lite"/>
    </source>
</evidence>
<dbReference type="OrthoDB" id="3903267at2759"/>
<feature type="domain" description="Protein kinase" evidence="2">
    <location>
        <begin position="830"/>
        <end position="1079"/>
    </location>
</feature>
<dbReference type="GeneID" id="28767311"/>
<evidence type="ECO:0000259" key="2">
    <source>
        <dbReference type="PROSITE" id="PS50011"/>
    </source>
</evidence>
<feature type="region of interest" description="Disordered" evidence="1">
    <location>
        <begin position="457"/>
        <end position="504"/>
    </location>
</feature>
<name>A0A177CQT2_9PLEO</name>
<evidence type="ECO:0000313" key="4">
    <source>
        <dbReference type="Proteomes" id="UP000077069"/>
    </source>
</evidence>
<gene>
    <name evidence="3" type="ORF">CC84DRAFT_1234689</name>
</gene>
<dbReference type="RefSeq" id="XP_018039683.1">
    <property type="nucleotide sequence ID" value="XM_018183825.1"/>
</dbReference>
<dbReference type="SUPFAM" id="SSF56112">
    <property type="entry name" value="Protein kinase-like (PK-like)"/>
    <property type="match status" value="1"/>
</dbReference>
<dbReference type="GO" id="GO:0004672">
    <property type="term" value="F:protein kinase activity"/>
    <property type="evidence" value="ECO:0007669"/>
    <property type="project" value="InterPro"/>
</dbReference>
<evidence type="ECO:0000313" key="3">
    <source>
        <dbReference type="EMBL" id="OAG09318.1"/>
    </source>
</evidence>
<feature type="region of interest" description="Disordered" evidence="1">
    <location>
        <begin position="22"/>
        <end position="73"/>
    </location>
</feature>
<feature type="region of interest" description="Disordered" evidence="1">
    <location>
        <begin position="752"/>
        <end position="781"/>
    </location>
</feature>
<proteinExistence type="predicted"/>
<dbReference type="InParanoid" id="A0A177CQT2"/>
<accession>A0A177CQT2</accession>
<dbReference type="InterPro" id="IPR011009">
    <property type="entry name" value="Kinase-like_dom_sf"/>
</dbReference>
<dbReference type="PROSITE" id="PS50011">
    <property type="entry name" value="PROTEIN_KINASE_DOM"/>
    <property type="match status" value="1"/>
</dbReference>
<dbReference type="GO" id="GO:0005524">
    <property type="term" value="F:ATP binding"/>
    <property type="evidence" value="ECO:0007669"/>
    <property type="project" value="InterPro"/>
</dbReference>
<dbReference type="Gene3D" id="1.10.510.10">
    <property type="entry name" value="Transferase(Phosphotransferase) domain 1"/>
    <property type="match status" value="1"/>
</dbReference>
<dbReference type="Gene3D" id="3.30.200.20">
    <property type="entry name" value="Phosphorylase Kinase, domain 1"/>
    <property type="match status" value="1"/>
</dbReference>
<keyword evidence="4" id="KW-1185">Reference proteome</keyword>
<feature type="compositionally biased region" description="Polar residues" evidence="1">
    <location>
        <begin position="33"/>
        <end position="59"/>
    </location>
</feature>
<reference evidence="3 4" key="1">
    <citation type="submission" date="2016-05" db="EMBL/GenBank/DDBJ databases">
        <title>Comparative analysis of secretome profiles of manganese(II)-oxidizing ascomycete fungi.</title>
        <authorList>
            <consortium name="DOE Joint Genome Institute"/>
            <person name="Zeiner C.A."/>
            <person name="Purvine S.O."/>
            <person name="Zink E.M."/>
            <person name="Wu S."/>
            <person name="Pasa-Tolic L."/>
            <person name="Chaput D.L."/>
            <person name="Haridas S."/>
            <person name="Grigoriev I.V."/>
            <person name="Santelli C.M."/>
            <person name="Hansel C.M."/>
        </authorList>
    </citation>
    <scope>NUCLEOTIDE SEQUENCE [LARGE SCALE GENOMIC DNA]</scope>
    <source>
        <strain evidence="3 4">AP3s5-JAC2a</strain>
    </source>
</reference>
<dbReference type="InterPro" id="IPR000719">
    <property type="entry name" value="Prot_kinase_dom"/>
</dbReference>
<feature type="region of interest" description="Disordered" evidence="1">
    <location>
        <begin position="649"/>
        <end position="730"/>
    </location>
</feature>